<feature type="transmembrane region" description="Helical" evidence="25">
    <location>
        <begin position="174"/>
        <end position="195"/>
    </location>
</feature>
<keyword evidence="7" id="KW-0458">Lysosome</keyword>
<dbReference type="GO" id="GO:0022857">
    <property type="term" value="F:transmembrane transporter activity"/>
    <property type="evidence" value="ECO:0007669"/>
    <property type="project" value="InterPro"/>
</dbReference>
<comment type="catalytic activity">
    <reaction evidence="18">
        <text>L-histidyl-L-alpha-amino acid(out) = L-histidyl-L-alpha-amino acid(in)</text>
        <dbReference type="Rhea" id="RHEA:79379"/>
        <dbReference type="ChEBI" id="CHEBI:229964"/>
    </reaction>
</comment>
<dbReference type="PANTHER" id="PTHR23512:SF3">
    <property type="entry name" value="MAJOR FACILITATOR SUPERFAMILY DOMAIN-CONTAINING PROTEIN 1"/>
    <property type="match status" value="1"/>
</dbReference>
<dbReference type="InterPro" id="IPR052187">
    <property type="entry name" value="MFSD1"/>
</dbReference>
<evidence type="ECO:0000256" key="15">
    <source>
        <dbReference type="ARBA" id="ARBA00044899"/>
    </source>
</evidence>
<evidence type="ECO:0000256" key="9">
    <source>
        <dbReference type="ARBA" id="ARBA00044878"/>
    </source>
</evidence>
<comment type="catalytic activity">
    <reaction evidence="10">
        <text>L-alpha-aminoacyl-L-arginine(out) = L-alpha-aminoacyl-L-arginine(in)</text>
        <dbReference type="Rhea" id="RHEA:79367"/>
        <dbReference type="ChEBI" id="CHEBI:229968"/>
    </reaction>
</comment>
<dbReference type="Proteomes" id="UP000030762">
    <property type="component" value="Unassembled WGS sequence"/>
</dbReference>
<keyword evidence="26" id="KW-0732">Signal</keyword>
<dbReference type="RefSeq" id="XP_008615390.1">
    <property type="nucleotide sequence ID" value="XM_008617168.1"/>
</dbReference>
<dbReference type="EMBL" id="JH767170">
    <property type="protein sequence ID" value="EQC31217.1"/>
    <property type="molecule type" value="Genomic_DNA"/>
</dbReference>
<dbReference type="InterPro" id="IPR036259">
    <property type="entry name" value="MFS_trans_sf"/>
</dbReference>
<keyword evidence="6 25" id="KW-0472">Membrane</keyword>
<evidence type="ECO:0000256" key="6">
    <source>
        <dbReference type="ARBA" id="ARBA00023136"/>
    </source>
</evidence>
<evidence type="ECO:0000313" key="28">
    <source>
        <dbReference type="Proteomes" id="UP000030762"/>
    </source>
</evidence>
<comment type="catalytic activity">
    <reaction evidence="19">
        <text>L-alanyl-L-lysine(out) = L-alanyl-L-lysine(in)</text>
        <dbReference type="Rhea" id="RHEA:79415"/>
        <dbReference type="ChEBI" id="CHEBI:192470"/>
    </reaction>
</comment>
<comment type="catalytic activity">
    <reaction evidence="11">
        <text>L-alpha-aminoacyl-L-histidine(out) = L-alpha-aminoacyl-L-histidine(in)</text>
        <dbReference type="Rhea" id="RHEA:79375"/>
        <dbReference type="ChEBI" id="CHEBI:229967"/>
    </reaction>
</comment>
<comment type="catalytic activity">
    <reaction evidence="16">
        <text>L-lysyl-L-lysine(out) = L-lysyl-L-lysine(in)</text>
        <dbReference type="Rhea" id="RHEA:79403"/>
        <dbReference type="ChEBI" id="CHEBI:229956"/>
    </reaction>
</comment>
<dbReference type="eggNOG" id="KOG4686">
    <property type="taxonomic scope" value="Eukaryota"/>
</dbReference>
<feature type="transmembrane region" description="Helical" evidence="25">
    <location>
        <begin position="215"/>
        <end position="235"/>
    </location>
</feature>
<dbReference type="InParanoid" id="T0RMM8"/>
<feature type="transmembrane region" description="Helical" evidence="25">
    <location>
        <begin position="431"/>
        <end position="451"/>
    </location>
</feature>
<evidence type="ECO:0000256" key="21">
    <source>
        <dbReference type="ARBA" id="ARBA00044985"/>
    </source>
</evidence>
<dbReference type="GeneID" id="19951867"/>
<evidence type="ECO:0000256" key="17">
    <source>
        <dbReference type="ARBA" id="ARBA00044903"/>
    </source>
</evidence>
<dbReference type="OMA" id="LGWTYVD"/>
<comment type="catalytic activity">
    <reaction evidence="14">
        <text>L-aspartyl-L-lysine(out) = L-aspartyl-L-lysine(in)</text>
        <dbReference type="Rhea" id="RHEA:79411"/>
        <dbReference type="ChEBI" id="CHEBI:229953"/>
    </reaction>
</comment>
<evidence type="ECO:0000313" key="27">
    <source>
        <dbReference type="EMBL" id="EQC31217.1"/>
    </source>
</evidence>
<evidence type="ECO:0000256" key="23">
    <source>
        <dbReference type="ARBA" id="ARBA00045709"/>
    </source>
</evidence>
<comment type="catalytic activity">
    <reaction evidence="20">
        <text>L-lysyl-glycine(out) = L-lysyl-glycine(in)</text>
        <dbReference type="Rhea" id="RHEA:79407"/>
        <dbReference type="ChEBI" id="CHEBI:191202"/>
    </reaction>
</comment>
<evidence type="ECO:0000256" key="10">
    <source>
        <dbReference type="ARBA" id="ARBA00044881"/>
    </source>
</evidence>
<evidence type="ECO:0000256" key="14">
    <source>
        <dbReference type="ARBA" id="ARBA00044898"/>
    </source>
</evidence>
<evidence type="ECO:0000256" key="26">
    <source>
        <dbReference type="SAM" id="SignalP"/>
    </source>
</evidence>
<evidence type="ECO:0000256" key="3">
    <source>
        <dbReference type="ARBA" id="ARBA00022448"/>
    </source>
</evidence>
<evidence type="ECO:0000256" key="16">
    <source>
        <dbReference type="ARBA" id="ARBA00044900"/>
    </source>
</evidence>
<gene>
    <name evidence="27" type="ORF">SDRG_11140</name>
</gene>
<dbReference type="GO" id="GO:0005765">
    <property type="term" value="C:lysosomal membrane"/>
    <property type="evidence" value="ECO:0007669"/>
    <property type="project" value="UniProtKB-SubCell"/>
</dbReference>
<comment type="similarity">
    <text evidence="2">Belongs to the major facilitator superfamily.</text>
</comment>
<dbReference type="SUPFAM" id="SSF103473">
    <property type="entry name" value="MFS general substrate transporter"/>
    <property type="match status" value="2"/>
</dbReference>
<dbReference type="STRING" id="1156394.T0RMM8"/>
<evidence type="ECO:0000256" key="13">
    <source>
        <dbReference type="ARBA" id="ARBA00044893"/>
    </source>
</evidence>
<dbReference type="VEuPathDB" id="FungiDB:SDRG_11140"/>
<feature type="transmembrane region" description="Helical" evidence="25">
    <location>
        <begin position="373"/>
        <end position="395"/>
    </location>
</feature>
<feature type="transmembrane region" description="Helical" evidence="25">
    <location>
        <begin position="463"/>
        <end position="485"/>
    </location>
</feature>
<keyword evidence="5 25" id="KW-1133">Transmembrane helix</keyword>
<comment type="catalytic activity">
    <reaction evidence="8">
        <text>L-lysyl-L-alanine(out) = L-lysyl-L-alanine(in)</text>
        <dbReference type="Rhea" id="RHEA:79399"/>
        <dbReference type="ChEBI" id="CHEBI:229954"/>
    </reaction>
</comment>
<evidence type="ECO:0000256" key="7">
    <source>
        <dbReference type="ARBA" id="ARBA00023228"/>
    </source>
</evidence>
<comment type="subunit">
    <text evidence="24">Homodimer. Interacts with lysosomal protein GLMP (via lumenal domain); the interaction starts while both proteins are still in the endoplasmic reticulum and is required for stabilization of MFSD1 in lysosomes but has no direct effect on its targeting to lysosomes or transporter activity.</text>
</comment>
<comment type="function">
    <text evidence="23">Lysosomal dipeptide uniporter that selectively exports lysine, arginine or histidine-containing dipeptides with a net positive charge from the lysosome lumen into the cytosol. Could play a role in a specific type of protein O-glycosylation indirectly regulating macrophages migration and tissue invasion. Also essential for liver homeostasis.</text>
</comment>
<feature type="chain" id="PRO_5004584083" description="Lysosomal dipeptide transporter MFSD1" evidence="26">
    <location>
        <begin position="26"/>
        <end position="531"/>
    </location>
</feature>
<evidence type="ECO:0000256" key="12">
    <source>
        <dbReference type="ARBA" id="ARBA00044891"/>
    </source>
</evidence>
<dbReference type="InterPro" id="IPR011701">
    <property type="entry name" value="MFS"/>
</dbReference>
<evidence type="ECO:0000256" key="19">
    <source>
        <dbReference type="ARBA" id="ARBA00044919"/>
    </source>
</evidence>
<evidence type="ECO:0000256" key="22">
    <source>
        <dbReference type="ARBA" id="ARBA00045018"/>
    </source>
</evidence>
<organism evidence="27 28">
    <name type="scientific">Saprolegnia diclina (strain VS20)</name>
    <dbReference type="NCBI Taxonomy" id="1156394"/>
    <lineage>
        <taxon>Eukaryota</taxon>
        <taxon>Sar</taxon>
        <taxon>Stramenopiles</taxon>
        <taxon>Oomycota</taxon>
        <taxon>Saprolegniomycetes</taxon>
        <taxon>Saprolegniales</taxon>
        <taxon>Saprolegniaceae</taxon>
        <taxon>Saprolegnia</taxon>
    </lineage>
</organism>
<evidence type="ECO:0000256" key="24">
    <source>
        <dbReference type="ARBA" id="ARBA00046376"/>
    </source>
</evidence>
<accession>T0RMM8</accession>
<feature type="transmembrane region" description="Helical" evidence="25">
    <location>
        <begin position="345"/>
        <end position="366"/>
    </location>
</feature>
<evidence type="ECO:0000256" key="18">
    <source>
        <dbReference type="ARBA" id="ARBA00044912"/>
    </source>
</evidence>
<evidence type="ECO:0000256" key="2">
    <source>
        <dbReference type="ARBA" id="ARBA00008335"/>
    </source>
</evidence>
<comment type="catalytic activity">
    <reaction evidence="9">
        <text>L-histidyl-glycine(out) = L-histidyl-glycine(in)</text>
        <dbReference type="Rhea" id="RHEA:79395"/>
        <dbReference type="ChEBI" id="CHEBI:229957"/>
    </reaction>
</comment>
<proteinExistence type="inferred from homology"/>
<sequence length="531" mass="56494">MDDAQRRKPWVLLLACLVDIGNSYCYDTPSALKSQLQEHLHGMPTASFEMAFNLLYTVYSVPNIVLPLFGGLVTDRIGPRSMLLLVTLLILIGHGIFAVGNQLQNVPVMLLGRVVFGLGGETISVAQATVLAVWFDSNELALANGFALSTSKLATTLNNELSPVLAEAFGLSSAIWAGVVVCALAFLATLALYRISERDAVDQDDDNVPVQLSDIIDFSTSFWLMAGAFFVLYAVTGPFNNVASSIFLERDYYKALPSACHRCGLGAYAGDVNCSMLPPACPPSPPYAYPLPLLSAHCTLNQTQCLRAPPYVLAHHINCDDTFWKNGEVTKGYCSVKYAAEQAAAFPLSIAPLLVATTAPLSGYLVDHLGHRAALATGAMVLLGLSHALIGYTWLSLYVPLVLQGIGFSVFLSALWPAVSYCVAPHHVGTAYGVLCAVLNFGLALVPMLVVVEHNLTGVYVPYVNGMFIGLSLLGVGACAALCVVDHANGGALDGVTMTQVQPTPVPLSELLTNEETSLVQAPTVGYGTYS</sequence>
<feature type="transmembrane region" description="Helical" evidence="25">
    <location>
        <begin position="49"/>
        <end position="70"/>
    </location>
</feature>
<comment type="catalytic activity">
    <reaction evidence="12">
        <text>L-lysyl-L-alpha-amino acid(out) = L-lysyl-L-alpha-amino acid(in)</text>
        <dbReference type="Rhea" id="RHEA:79387"/>
        <dbReference type="ChEBI" id="CHEBI:229965"/>
    </reaction>
</comment>
<evidence type="ECO:0000256" key="11">
    <source>
        <dbReference type="ARBA" id="ARBA00044884"/>
    </source>
</evidence>
<evidence type="ECO:0000256" key="1">
    <source>
        <dbReference type="ARBA" id="ARBA00004155"/>
    </source>
</evidence>
<dbReference type="Gene3D" id="1.20.1250.20">
    <property type="entry name" value="MFS general substrate transporter like domains"/>
    <property type="match status" value="2"/>
</dbReference>
<keyword evidence="4 25" id="KW-0812">Transmembrane</keyword>
<comment type="subcellular location">
    <subcellularLocation>
        <location evidence="1">Lysosome membrane</location>
        <topology evidence="1">Multi-pass membrane protein</topology>
    </subcellularLocation>
</comment>
<feature type="transmembrane region" description="Helical" evidence="25">
    <location>
        <begin position="401"/>
        <end position="424"/>
    </location>
</feature>
<evidence type="ECO:0000256" key="20">
    <source>
        <dbReference type="ARBA" id="ARBA00044924"/>
    </source>
</evidence>
<comment type="catalytic activity">
    <reaction evidence="15">
        <text>L-arginyl-L-alpha-amino acid(out) = L-arginyl-L-alpha-amino acid(in)</text>
        <dbReference type="Rhea" id="RHEA:79371"/>
        <dbReference type="ChEBI" id="CHEBI:84315"/>
    </reaction>
</comment>
<comment type="catalytic activity">
    <reaction evidence="17">
        <text>L-arginyl-glycine(out) = L-arginyl-glycine(in)</text>
        <dbReference type="Rhea" id="RHEA:79391"/>
        <dbReference type="ChEBI" id="CHEBI:229955"/>
    </reaction>
</comment>
<evidence type="ECO:0000256" key="25">
    <source>
        <dbReference type="SAM" id="Phobius"/>
    </source>
</evidence>
<reference evidence="27 28" key="1">
    <citation type="submission" date="2012-04" db="EMBL/GenBank/DDBJ databases">
        <title>The Genome Sequence of Saprolegnia declina VS20.</title>
        <authorList>
            <consortium name="The Broad Institute Genome Sequencing Platform"/>
            <person name="Russ C."/>
            <person name="Nusbaum C."/>
            <person name="Tyler B."/>
            <person name="van West P."/>
            <person name="Dieguez-Uribeondo J."/>
            <person name="de Bruijn I."/>
            <person name="Tripathy S."/>
            <person name="Jiang R."/>
            <person name="Young S.K."/>
            <person name="Zeng Q."/>
            <person name="Gargeya S."/>
            <person name="Fitzgerald M."/>
            <person name="Haas B."/>
            <person name="Abouelleil A."/>
            <person name="Alvarado L."/>
            <person name="Arachchi H.M."/>
            <person name="Berlin A."/>
            <person name="Chapman S.B."/>
            <person name="Goldberg J."/>
            <person name="Griggs A."/>
            <person name="Gujja S."/>
            <person name="Hansen M."/>
            <person name="Howarth C."/>
            <person name="Imamovic A."/>
            <person name="Larimer J."/>
            <person name="McCowen C."/>
            <person name="Montmayeur A."/>
            <person name="Murphy C."/>
            <person name="Neiman D."/>
            <person name="Pearson M."/>
            <person name="Priest M."/>
            <person name="Roberts A."/>
            <person name="Saif S."/>
            <person name="Shea T."/>
            <person name="Sisk P."/>
            <person name="Sykes S."/>
            <person name="Wortman J."/>
            <person name="Nusbaum C."/>
            <person name="Birren B."/>
        </authorList>
    </citation>
    <scope>NUCLEOTIDE SEQUENCE [LARGE SCALE GENOMIC DNA]</scope>
    <source>
        <strain evidence="27 28">VS20</strain>
    </source>
</reference>
<evidence type="ECO:0000256" key="8">
    <source>
        <dbReference type="ARBA" id="ARBA00044876"/>
    </source>
</evidence>
<protein>
    <recommendedName>
        <fullName evidence="21">Lysosomal dipeptide transporter MFSD1</fullName>
    </recommendedName>
    <alternativeName>
        <fullName evidence="22">Major facilitator superfamily domain-containing protein 1</fullName>
    </alternativeName>
</protein>
<evidence type="ECO:0000256" key="5">
    <source>
        <dbReference type="ARBA" id="ARBA00022989"/>
    </source>
</evidence>
<evidence type="ECO:0000256" key="4">
    <source>
        <dbReference type="ARBA" id="ARBA00022692"/>
    </source>
</evidence>
<dbReference type="Pfam" id="PF07690">
    <property type="entry name" value="MFS_1"/>
    <property type="match status" value="2"/>
</dbReference>
<name>T0RMM8_SAPDV</name>
<dbReference type="PANTHER" id="PTHR23512">
    <property type="entry name" value="MAJOR FACILITATOR SUPERFAMILY DOMAIN-CONTAINING PROTEIN 1"/>
    <property type="match status" value="1"/>
</dbReference>
<dbReference type="AlphaFoldDB" id="T0RMM8"/>
<dbReference type="OrthoDB" id="424834at2759"/>
<comment type="catalytic activity">
    <reaction evidence="13">
        <text>L-alpha-aminoacyl-L-lysine(out) = L-alpha-aminoacyl-L-lysine(in)</text>
        <dbReference type="Rhea" id="RHEA:79383"/>
        <dbReference type="ChEBI" id="CHEBI:229966"/>
    </reaction>
</comment>
<feature type="transmembrane region" description="Helical" evidence="25">
    <location>
        <begin position="82"/>
        <end position="100"/>
    </location>
</feature>
<keyword evidence="28" id="KW-1185">Reference proteome</keyword>
<keyword evidence="3" id="KW-0813">Transport</keyword>
<feature type="signal peptide" evidence="26">
    <location>
        <begin position="1"/>
        <end position="25"/>
    </location>
</feature>